<dbReference type="Proteomes" id="UP001210925">
    <property type="component" value="Unassembled WGS sequence"/>
</dbReference>
<dbReference type="PANTHER" id="PTHR11947">
    <property type="entry name" value="PYRUVATE DEHYDROGENASE KINASE"/>
    <property type="match status" value="1"/>
</dbReference>
<dbReference type="InterPro" id="IPR018955">
    <property type="entry name" value="BCDHK/PDK_N"/>
</dbReference>
<comment type="caution">
    <text evidence="8">The sequence shown here is derived from an EMBL/GenBank/DDBJ whole genome shotgun (WGS) entry which is preliminary data.</text>
</comment>
<evidence type="ECO:0000256" key="6">
    <source>
        <dbReference type="RuleBase" id="RU366032"/>
    </source>
</evidence>
<keyword evidence="2 6" id="KW-0547">Nucleotide-binding</keyword>
<dbReference type="InterPro" id="IPR039028">
    <property type="entry name" value="BCKD/PDK"/>
</dbReference>
<proteinExistence type="inferred from homology"/>
<dbReference type="GO" id="GO:0004740">
    <property type="term" value="F:pyruvate dehydrogenase (acetyl-transferring) kinase activity"/>
    <property type="evidence" value="ECO:0007669"/>
    <property type="project" value="UniProtKB-EC"/>
</dbReference>
<evidence type="ECO:0000256" key="3">
    <source>
        <dbReference type="ARBA" id="ARBA00022777"/>
    </source>
</evidence>
<dbReference type="GO" id="GO:0005524">
    <property type="term" value="F:ATP binding"/>
    <property type="evidence" value="ECO:0007669"/>
    <property type="project" value="UniProtKB-UniRule"/>
</dbReference>
<comment type="catalytic activity">
    <reaction evidence="5">
        <text>L-seryl-[pyruvate dehydrogenase E1 alpha subunit] + ATP = O-phospho-L-seryl-[pyruvate dehydrogenase E1 alpha subunit] + ADP + H(+)</text>
        <dbReference type="Rhea" id="RHEA:23052"/>
        <dbReference type="Rhea" id="RHEA-COMP:13689"/>
        <dbReference type="Rhea" id="RHEA-COMP:13690"/>
        <dbReference type="ChEBI" id="CHEBI:15378"/>
        <dbReference type="ChEBI" id="CHEBI:29999"/>
        <dbReference type="ChEBI" id="CHEBI:30616"/>
        <dbReference type="ChEBI" id="CHEBI:83421"/>
        <dbReference type="ChEBI" id="CHEBI:456216"/>
        <dbReference type="EC" id="2.7.11.2"/>
    </reaction>
</comment>
<dbReference type="InterPro" id="IPR036784">
    <property type="entry name" value="AK/P_DHK_N_sf"/>
</dbReference>
<dbReference type="Gene3D" id="1.20.140.20">
    <property type="entry name" value="Alpha-ketoacid/pyruvate dehydrogenase kinase, N-terminal domain"/>
    <property type="match status" value="1"/>
</dbReference>
<name>A0AAD5UG68_9FUNG</name>
<organism evidence="8 9">
    <name type="scientific">Boothiomyces macroporosus</name>
    <dbReference type="NCBI Taxonomy" id="261099"/>
    <lineage>
        <taxon>Eukaryota</taxon>
        <taxon>Fungi</taxon>
        <taxon>Fungi incertae sedis</taxon>
        <taxon>Chytridiomycota</taxon>
        <taxon>Chytridiomycota incertae sedis</taxon>
        <taxon>Chytridiomycetes</taxon>
        <taxon>Rhizophydiales</taxon>
        <taxon>Terramycetaceae</taxon>
        <taxon>Boothiomyces</taxon>
    </lineage>
</organism>
<protein>
    <recommendedName>
        <fullName evidence="6">Protein-serine/threonine kinase</fullName>
        <ecNumber evidence="6">2.7.11.-</ecNumber>
    </recommendedName>
</protein>
<dbReference type="AlphaFoldDB" id="A0AAD5UG68"/>
<keyword evidence="3 6" id="KW-0418">Kinase</keyword>
<keyword evidence="6" id="KW-0496">Mitochondrion</keyword>
<reference evidence="8" key="1">
    <citation type="submission" date="2020-05" db="EMBL/GenBank/DDBJ databases">
        <title>Phylogenomic resolution of chytrid fungi.</title>
        <authorList>
            <person name="Stajich J.E."/>
            <person name="Amses K."/>
            <person name="Simmons R."/>
            <person name="Seto K."/>
            <person name="Myers J."/>
            <person name="Bonds A."/>
            <person name="Quandt C.A."/>
            <person name="Barry K."/>
            <person name="Liu P."/>
            <person name="Grigoriev I."/>
            <person name="Longcore J.E."/>
            <person name="James T.Y."/>
        </authorList>
    </citation>
    <scope>NUCLEOTIDE SEQUENCE</scope>
    <source>
        <strain evidence="8">PLAUS21</strain>
    </source>
</reference>
<accession>A0AAD5UG68</accession>
<dbReference type="EMBL" id="JADGKB010000041">
    <property type="protein sequence ID" value="KAJ3257182.1"/>
    <property type="molecule type" value="Genomic_DNA"/>
</dbReference>
<evidence type="ECO:0000259" key="7">
    <source>
        <dbReference type="Pfam" id="PF10436"/>
    </source>
</evidence>
<comment type="subcellular location">
    <subcellularLocation>
        <location evidence="6">Mitochondrion matrix</location>
    </subcellularLocation>
</comment>
<dbReference type="EC" id="2.7.11.-" evidence="6"/>
<evidence type="ECO:0000256" key="1">
    <source>
        <dbReference type="ARBA" id="ARBA00022679"/>
    </source>
</evidence>
<evidence type="ECO:0000256" key="2">
    <source>
        <dbReference type="ARBA" id="ARBA00022741"/>
    </source>
</evidence>
<evidence type="ECO:0000313" key="8">
    <source>
        <dbReference type="EMBL" id="KAJ3257182.1"/>
    </source>
</evidence>
<keyword evidence="4 6" id="KW-0067">ATP-binding</keyword>
<evidence type="ECO:0000313" key="9">
    <source>
        <dbReference type="Proteomes" id="UP001210925"/>
    </source>
</evidence>
<evidence type="ECO:0000256" key="5">
    <source>
        <dbReference type="ARBA" id="ARBA00048201"/>
    </source>
</evidence>
<sequence length="292" mass="33653">MITFKRLLHSETTVRMSQIATRPFRKIKVKEHLGPGILHVTKEPIQLNFTAYKEIDDIPQIRDLEFARQIKALYTKTCQELFEFTDEIERMRRGQATNSWPEQPSKSWPFSLFKSEKPIVLPENMAPPEEDLDKIVFGTECHDPILASKAEHLTDKLFHVLERAVARHKPIMLLAAQEENRALLDKLLTKDELQTFLTKFHMQRIAVRLLIGHCVALSKPLPLDNMIGIFCTKTPIEDIVTESVQLAEDLCMITYGCVPPIELSCTPESKNFDLLYIPRYTRTNKSLAAHFI</sequence>
<keyword evidence="1 6" id="KW-0808">Transferase</keyword>
<comment type="similarity">
    <text evidence="6">Belongs to the PDK/BCKDK protein kinase family.</text>
</comment>
<gene>
    <name evidence="8" type="ORF">HK103_004880</name>
</gene>
<dbReference type="PANTHER" id="PTHR11947:SF3">
    <property type="entry name" value="[PYRUVATE DEHYDROGENASE (ACETYL-TRANSFERRING)] KINASE, MITOCHONDRIAL"/>
    <property type="match status" value="1"/>
</dbReference>
<feature type="domain" description="Branched-chain alpha-ketoacid dehydrogenase kinase/Pyruvate dehydrogenase kinase N-terminal" evidence="7">
    <location>
        <begin position="65"/>
        <end position="231"/>
    </location>
</feature>
<dbReference type="SUPFAM" id="SSF69012">
    <property type="entry name" value="alpha-ketoacid dehydrogenase kinase, N-terminal domain"/>
    <property type="match status" value="1"/>
</dbReference>
<dbReference type="GO" id="GO:0005759">
    <property type="term" value="C:mitochondrial matrix"/>
    <property type="evidence" value="ECO:0007669"/>
    <property type="project" value="UniProtKB-SubCell"/>
</dbReference>
<evidence type="ECO:0000256" key="4">
    <source>
        <dbReference type="ARBA" id="ARBA00022840"/>
    </source>
</evidence>
<dbReference type="Pfam" id="PF10436">
    <property type="entry name" value="BCDHK_Adom3"/>
    <property type="match status" value="1"/>
</dbReference>
<keyword evidence="9" id="KW-1185">Reference proteome</keyword>
<dbReference type="GO" id="GO:0010906">
    <property type="term" value="P:regulation of glucose metabolic process"/>
    <property type="evidence" value="ECO:0007669"/>
    <property type="project" value="TreeGrafter"/>
</dbReference>